<dbReference type="Proteomes" id="UP001595377">
    <property type="component" value="Unassembled WGS sequence"/>
</dbReference>
<organism evidence="1 2">
    <name type="scientific">Shinella pollutisoli</name>
    <dbReference type="NCBI Taxonomy" id="2250594"/>
    <lineage>
        <taxon>Bacteria</taxon>
        <taxon>Pseudomonadati</taxon>
        <taxon>Pseudomonadota</taxon>
        <taxon>Alphaproteobacteria</taxon>
        <taxon>Hyphomicrobiales</taxon>
        <taxon>Rhizobiaceae</taxon>
        <taxon>Shinella</taxon>
    </lineage>
</organism>
<evidence type="ECO:0008006" key="3">
    <source>
        <dbReference type="Google" id="ProtNLM"/>
    </source>
</evidence>
<comment type="caution">
    <text evidence="1">The sequence shown here is derived from an EMBL/GenBank/DDBJ whole genome shotgun (WGS) entry which is preliminary data.</text>
</comment>
<protein>
    <recommendedName>
        <fullName evidence="3">Site-specific DNA-methyltransferase (adenine-specific)</fullName>
    </recommendedName>
</protein>
<keyword evidence="2" id="KW-1185">Reference proteome</keyword>
<reference evidence="2" key="1">
    <citation type="journal article" date="2019" name="Int. J. Syst. Evol. Microbiol.">
        <title>The Global Catalogue of Microorganisms (GCM) 10K type strain sequencing project: providing services to taxonomists for standard genome sequencing and annotation.</title>
        <authorList>
            <consortium name="The Broad Institute Genomics Platform"/>
            <consortium name="The Broad Institute Genome Sequencing Center for Infectious Disease"/>
            <person name="Wu L."/>
            <person name="Ma J."/>
        </authorList>
    </citation>
    <scope>NUCLEOTIDE SEQUENCE [LARGE SCALE GENOMIC DNA]</scope>
    <source>
        <strain evidence="2">KCTC 52677</strain>
    </source>
</reference>
<gene>
    <name evidence="1" type="ORF">ACFOHH_13585</name>
</gene>
<dbReference type="RefSeq" id="WP_257318412.1">
    <property type="nucleotide sequence ID" value="NZ_JANFDG010000054.1"/>
</dbReference>
<evidence type="ECO:0000313" key="1">
    <source>
        <dbReference type="EMBL" id="MFC3074139.1"/>
    </source>
</evidence>
<proteinExistence type="predicted"/>
<sequence length="62" mass="7284">MEKNDTEANRHLMETTFWRAVEAIAAWDGRFVFSLDLLAHEALRLAKQYERTEGTHSWSRSC</sequence>
<evidence type="ECO:0000313" key="2">
    <source>
        <dbReference type="Proteomes" id="UP001595377"/>
    </source>
</evidence>
<accession>A0ABV7DII4</accession>
<name>A0ABV7DII4_9HYPH</name>
<dbReference type="EMBL" id="JBHRSP010000021">
    <property type="protein sequence ID" value="MFC3074139.1"/>
    <property type="molecule type" value="Genomic_DNA"/>
</dbReference>